<name>A0AAW9VCP4_9GAMM</name>
<organism evidence="1 2">
    <name type="scientific">Providencia alcalifaciens</name>
    <dbReference type="NCBI Taxonomy" id="126385"/>
    <lineage>
        <taxon>Bacteria</taxon>
        <taxon>Pseudomonadati</taxon>
        <taxon>Pseudomonadota</taxon>
        <taxon>Gammaproteobacteria</taxon>
        <taxon>Enterobacterales</taxon>
        <taxon>Morganellaceae</taxon>
        <taxon>Providencia</taxon>
    </lineage>
</organism>
<gene>
    <name evidence="1" type="ORF">GKR67_15180</name>
</gene>
<reference evidence="1 2" key="1">
    <citation type="submission" date="2019-10" db="EMBL/GenBank/DDBJ databases">
        <title>Comparative genomic analysis of Providencia.</title>
        <authorList>
            <person name="Yuan C."/>
            <person name="Wei Y."/>
            <person name="Yin Z."/>
        </authorList>
    </citation>
    <scope>NUCLEOTIDE SEQUENCE [LARGE SCALE GENOMIC DNA]</scope>
    <source>
        <strain evidence="2">wls1934</strain>
    </source>
</reference>
<protein>
    <submittedName>
        <fullName evidence="1">Uncharacterized protein</fullName>
    </submittedName>
</protein>
<evidence type="ECO:0000313" key="1">
    <source>
        <dbReference type="EMBL" id="MTC35943.1"/>
    </source>
</evidence>
<dbReference type="AlphaFoldDB" id="A0AAW9VCP4"/>
<dbReference type="Proteomes" id="UP000449944">
    <property type="component" value="Unassembled WGS sequence"/>
</dbReference>
<accession>A0AAW9VCP4</accession>
<dbReference type="GeneID" id="57293215"/>
<evidence type="ECO:0000313" key="2">
    <source>
        <dbReference type="Proteomes" id="UP000449944"/>
    </source>
</evidence>
<sequence length="141" mass="16320">MNTEITKEKVVVYGNDGFCTFENYWGEELVSVRLEHYVSGMIDKTRHMLTTVELSNIADRTELKKVFFIRTAMGQLDRYDYWDMTMHTKSGRVFRTKDRFRCSYAFYDSLDAIIGVNGTAKTLYIAFSSSSGCKTELIEVL</sequence>
<dbReference type="EMBL" id="WLUB01000053">
    <property type="protein sequence ID" value="MTC35943.1"/>
    <property type="molecule type" value="Genomic_DNA"/>
</dbReference>
<dbReference type="KEGG" id="pala:CO695_11745"/>
<dbReference type="RefSeq" id="WP_006660277.1">
    <property type="nucleotide sequence ID" value="NZ_CAWPNQ010000022.1"/>
</dbReference>
<proteinExistence type="predicted"/>
<comment type="caution">
    <text evidence="1">The sequence shown here is derived from an EMBL/GenBank/DDBJ whole genome shotgun (WGS) entry which is preliminary data.</text>
</comment>